<dbReference type="PANTHER" id="PTHR22767:SF3">
    <property type="entry name" value="N-ALPHA-ACETYLTRANSFERASE 25, NATB AUXILIARY SUBUNIT"/>
    <property type="match status" value="1"/>
</dbReference>
<dbReference type="GO" id="GO:0031416">
    <property type="term" value="C:NatB complex"/>
    <property type="evidence" value="ECO:0007669"/>
    <property type="project" value="TreeGrafter"/>
</dbReference>
<dbReference type="Proteomes" id="UP001212841">
    <property type="component" value="Unassembled WGS sequence"/>
</dbReference>
<dbReference type="InterPro" id="IPR019183">
    <property type="entry name" value="NAA25_NatB_aux_su"/>
</dbReference>
<dbReference type="SUPFAM" id="SSF48452">
    <property type="entry name" value="TPR-like"/>
    <property type="match status" value="1"/>
</dbReference>
<comment type="caution">
    <text evidence="2">The sequence shown here is derived from an EMBL/GenBank/DDBJ whole genome shotgun (WGS) entry which is preliminary data.</text>
</comment>
<evidence type="ECO:0000313" key="2">
    <source>
        <dbReference type="EMBL" id="KAJ3054397.1"/>
    </source>
</evidence>
<gene>
    <name evidence="2" type="primary">NAA25</name>
    <name evidence="2" type="ORF">HK097_001948</name>
</gene>
<dbReference type="Gene3D" id="1.25.40.1040">
    <property type="match status" value="1"/>
</dbReference>
<organism evidence="2 3">
    <name type="scientific">Rhizophlyctis rosea</name>
    <dbReference type="NCBI Taxonomy" id="64517"/>
    <lineage>
        <taxon>Eukaryota</taxon>
        <taxon>Fungi</taxon>
        <taxon>Fungi incertae sedis</taxon>
        <taxon>Chytridiomycota</taxon>
        <taxon>Chytridiomycota incertae sedis</taxon>
        <taxon>Chytridiomycetes</taxon>
        <taxon>Rhizophlyctidales</taxon>
        <taxon>Rhizophlyctidaceae</taxon>
        <taxon>Rhizophlyctis</taxon>
    </lineage>
</organism>
<accession>A0AAD5X3D4</accession>
<dbReference type="Pfam" id="PF09797">
    <property type="entry name" value="NatB_MDM20"/>
    <property type="match status" value="1"/>
</dbReference>
<protein>
    <submittedName>
        <fullName evidence="2">N-alpha-acetyltransferase 25, NatB auxiliary subunit</fullName>
    </submittedName>
</protein>
<evidence type="ECO:0000313" key="3">
    <source>
        <dbReference type="Proteomes" id="UP001212841"/>
    </source>
</evidence>
<comment type="similarity">
    <text evidence="1">Belongs to the MDM20/NAA25 family.</text>
</comment>
<name>A0AAD5X3D4_9FUNG</name>
<keyword evidence="3" id="KW-1185">Reference proteome</keyword>
<dbReference type="AlphaFoldDB" id="A0AAD5X3D4"/>
<proteinExistence type="inferred from homology"/>
<dbReference type="EMBL" id="JADGJD010000140">
    <property type="protein sequence ID" value="KAJ3054397.1"/>
    <property type="molecule type" value="Genomic_DNA"/>
</dbReference>
<evidence type="ECO:0000256" key="1">
    <source>
        <dbReference type="ARBA" id="ARBA00006298"/>
    </source>
</evidence>
<dbReference type="PANTHER" id="PTHR22767">
    <property type="entry name" value="N-TERMINAL ACETYLTRANSFERASE-RELATED"/>
    <property type="match status" value="1"/>
</dbReference>
<dbReference type="Pfam" id="PF14559">
    <property type="entry name" value="TPR_19"/>
    <property type="match status" value="1"/>
</dbReference>
<sequence>MASITDVQEWKIRPIYDALDNGTPKSALQMCTKLLKKQPDAQILKALKALALERMGRDDEAAQLCDEVKAEKPTDEVILQTLTMVYRPQGRYDQITEIYEGAFQRRPNDEELANHWFMAIVRLKDFKTLQQAAMKLNKQFKDDKYYFWTIMCIFLQAQATPSNQKILYPLAERMVTKAIDDGKLKSFETLQLYMMILHEQQKVTEAINVINGPLGKTCKVESERQRILIDLAKTAGRWEDVVLTTRKMLETNPDDWNAYVHYMEGTEALKGKDAESLSEAFELFRSYQTAALKEKKPIRGPFLAELELLNRTDGSKELVPLVTKYLERFGGTAWCFDDLRPYLHAVSSDQLDALQKAVLPESADEKITVDKVRRRINLKKVRRFRAVLNDEEKVAEVKDLLRLYVSSIHLGEGLDARELQPGDDYLVLAAHYLVDLYASARETEIKLYEAAAILEYGLKRSKFNFQMKLVLIRIYYELGASQRGLDLANTLDVKQIQHDTLSFLFTDDLELFACFDKAAMALLKTSTIYSSNDKETPEMIVQAFKFSTFSKIPEFLKFHDRLGQSLQRAMTNRQTVRVELLRRSVAGACESLKGADILADIKTDSSVADFRDNRDRTVLTNWNGSKEDLPSILQGEAFPRPRNQWLRVFALIPHIFDALLRGENAEELRKELAEVAAGKDGADGDCANAECVGHVADAVVNCRGSSDVQLTDAAWETAFNFVEGALERLGEVQPSLLRKHLAELVRSLELCNYLLIGLHCLTGDGTKPAGKGSKQFKNVRLRLQELLTAFRAKLQDGLTAVTKAAGDAPTSEILNVLGHEGEKVAGVVGRNVRDSRLSSLEELISAVRVRIQAV</sequence>
<reference evidence="2" key="1">
    <citation type="submission" date="2020-05" db="EMBL/GenBank/DDBJ databases">
        <title>Phylogenomic resolution of chytrid fungi.</title>
        <authorList>
            <person name="Stajich J.E."/>
            <person name="Amses K."/>
            <person name="Simmons R."/>
            <person name="Seto K."/>
            <person name="Myers J."/>
            <person name="Bonds A."/>
            <person name="Quandt C.A."/>
            <person name="Barry K."/>
            <person name="Liu P."/>
            <person name="Grigoriev I."/>
            <person name="Longcore J.E."/>
            <person name="James T.Y."/>
        </authorList>
    </citation>
    <scope>NUCLEOTIDE SEQUENCE</scope>
    <source>
        <strain evidence="2">JEL0318</strain>
    </source>
</reference>
<dbReference type="InterPro" id="IPR011990">
    <property type="entry name" value="TPR-like_helical_dom_sf"/>
</dbReference>